<accession>A0A545VL59</accession>
<feature type="chain" id="PRO_5022063755" description="Heat-labile enterotoxin IIA, A chain" evidence="2">
    <location>
        <begin position="20"/>
        <end position="482"/>
    </location>
</feature>
<evidence type="ECO:0000256" key="1">
    <source>
        <dbReference type="SAM" id="MobiDB-lite"/>
    </source>
</evidence>
<feature type="compositionally biased region" description="Basic residues" evidence="1">
    <location>
        <begin position="103"/>
        <end position="115"/>
    </location>
</feature>
<proteinExistence type="predicted"/>
<sequence length="482" mass="53020">MKAALLTLFAVAATTIADAAHIQARSPPQPGSEAARTLLDLVGKGMQSWGLAGAVSPPPPPGGSRSPTNPWGSNIGNVPKLNRPYPHPHAHSRLGTPGNPLGPHKKQGRMYPRRRTCASKRGVRCSLGTTAANGASRYPRLRLNGRGVLMVAFTSLAPHARDVLEAIKRWDNPIGAAVLWFDEAMKDLQEAIGGKPVPEIDGNELKLWLICLFRSENPRYPDPVDKACQRLKNAPAEEQKQQQAIDGLNQVADLCEEVEADPPANDRIRNELFQLCDKFAETLENIVDANAGLILMGEWARARSLNYQTIDESDIVVARDFVQKGALGPFPNQTEAAEIADLYMENMSSYVIVEVEDDGTEVVIDHAKPPAWYELLHIGAAYVPEDREAINEGLELLKDSPYLRLFDREARDNTLPVDSCWDQAGLLAFQPSRWDLIAAGMVYLERKLRDINSPLVCAPCLTPQTFWLLRCGLAIPPEATVR</sequence>
<keyword evidence="2" id="KW-0732">Signal</keyword>
<evidence type="ECO:0000313" key="4">
    <source>
        <dbReference type="Proteomes" id="UP000315783"/>
    </source>
</evidence>
<name>A0A545VL59_9HYPO</name>
<dbReference type="Proteomes" id="UP000315783">
    <property type="component" value="Unassembled WGS sequence"/>
</dbReference>
<reference evidence="3 4" key="1">
    <citation type="journal article" date="2019" name="Appl. Microbiol. Biotechnol.">
        <title>Genome sequence of Isaria javanica and comparative genome analysis insights into family S53 peptidase evolution in fungal entomopathogens.</title>
        <authorList>
            <person name="Lin R."/>
            <person name="Zhang X."/>
            <person name="Xin B."/>
            <person name="Zou M."/>
            <person name="Gao Y."/>
            <person name="Qin F."/>
            <person name="Hu Q."/>
            <person name="Xie B."/>
            <person name="Cheng X."/>
        </authorList>
    </citation>
    <scope>NUCLEOTIDE SEQUENCE [LARGE SCALE GENOMIC DNA]</scope>
    <source>
        <strain evidence="3 4">IJ1G</strain>
    </source>
</reference>
<organism evidence="3 4">
    <name type="scientific">Cordyceps javanica</name>
    <dbReference type="NCBI Taxonomy" id="43265"/>
    <lineage>
        <taxon>Eukaryota</taxon>
        <taxon>Fungi</taxon>
        <taxon>Dikarya</taxon>
        <taxon>Ascomycota</taxon>
        <taxon>Pezizomycotina</taxon>
        <taxon>Sordariomycetes</taxon>
        <taxon>Hypocreomycetidae</taxon>
        <taxon>Hypocreales</taxon>
        <taxon>Cordycipitaceae</taxon>
        <taxon>Cordyceps</taxon>
    </lineage>
</organism>
<keyword evidence="4" id="KW-1185">Reference proteome</keyword>
<evidence type="ECO:0008006" key="5">
    <source>
        <dbReference type="Google" id="ProtNLM"/>
    </source>
</evidence>
<protein>
    <recommendedName>
        <fullName evidence="5">Heat-labile enterotoxin IIA, A chain</fullName>
    </recommendedName>
</protein>
<comment type="caution">
    <text evidence="3">The sequence shown here is derived from an EMBL/GenBank/DDBJ whole genome shotgun (WGS) entry which is preliminary data.</text>
</comment>
<feature type="signal peptide" evidence="2">
    <location>
        <begin position="1"/>
        <end position="19"/>
    </location>
</feature>
<gene>
    <name evidence="3" type="ORF">IF1G_10572</name>
</gene>
<dbReference type="OrthoDB" id="4862906at2759"/>
<evidence type="ECO:0000256" key="2">
    <source>
        <dbReference type="SAM" id="SignalP"/>
    </source>
</evidence>
<dbReference type="AlphaFoldDB" id="A0A545VL59"/>
<dbReference type="EMBL" id="SPUK01000023">
    <property type="protein sequence ID" value="TQV90829.1"/>
    <property type="molecule type" value="Genomic_DNA"/>
</dbReference>
<feature type="region of interest" description="Disordered" evidence="1">
    <location>
        <begin position="49"/>
        <end position="115"/>
    </location>
</feature>
<evidence type="ECO:0000313" key="3">
    <source>
        <dbReference type="EMBL" id="TQV90829.1"/>
    </source>
</evidence>